<feature type="region of interest" description="Disordered" evidence="1">
    <location>
        <begin position="458"/>
        <end position="734"/>
    </location>
</feature>
<evidence type="ECO:0000313" key="2">
    <source>
        <dbReference type="EMBL" id="KAG0654287.1"/>
    </source>
</evidence>
<evidence type="ECO:0000313" key="3">
    <source>
        <dbReference type="Proteomes" id="UP000777482"/>
    </source>
</evidence>
<feature type="compositionally biased region" description="Basic and acidic residues" evidence="1">
    <location>
        <begin position="618"/>
        <end position="634"/>
    </location>
</feature>
<organism evidence="2 3">
    <name type="scientific">Rhodotorula mucilaginosa</name>
    <name type="common">Yeast</name>
    <name type="synonym">Rhodotorula rubra</name>
    <dbReference type="NCBI Taxonomy" id="5537"/>
    <lineage>
        <taxon>Eukaryota</taxon>
        <taxon>Fungi</taxon>
        <taxon>Dikarya</taxon>
        <taxon>Basidiomycota</taxon>
        <taxon>Pucciniomycotina</taxon>
        <taxon>Microbotryomycetes</taxon>
        <taxon>Sporidiobolales</taxon>
        <taxon>Sporidiobolaceae</taxon>
        <taxon>Rhodotorula</taxon>
    </lineage>
</organism>
<feature type="compositionally biased region" description="Basic and acidic residues" evidence="1">
    <location>
        <begin position="659"/>
        <end position="673"/>
    </location>
</feature>
<protein>
    <recommendedName>
        <fullName evidence="4">Proteophosphoglycan ppg4</fullName>
    </recommendedName>
</protein>
<name>A0A9P6VUJ0_RHOMI</name>
<evidence type="ECO:0008006" key="4">
    <source>
        <dbReference type="Google" id="ProtNLM"/>
    </source>
</evidence>
<dbReference type="EMBL" id="PUHQ01000154">
    <property type="protein sequence ID" value="KAG0654287.1"/>
    <property type="molecule type" value="Genomic_DNA"/>
</dbReference>
<accession>A0A9P6VUJ0</accession>
<evidence type="ECO:0000256" key="1">
    <source>
        <dbReference type="SAM" id="MobiDB-lite"/>
    </source>
</evidence>
<gene>
    <name evidence="2" type="ORF">C6P46_001807</name>
</gene>
<feature type="region of interest" description="Disordered" evidence="1">
    <location>
        <begin position="259"/>
        <end position="331"/>
    </location>
</feature>
<feature type="compositionally biased region" description="Basic residues" evidence="1">
    <location>
        <begin position="710"/>
        <end position="722"/>
    </location>
</feature>
<proteinExistence type="predicted"/>
<feature type="region of interest" description="Disordered" evidence="1">
    <location>
        <begin position="104"/>
        <end position="134"/>
    </location>
</feature>
<feature type="region of interest" description="Disordered" evidence="1">
    <location>
        <begin position="224"/>
        <end position="246"/>
    </location>
</feature>
<comment type="caution">
    <text evidence="2">The sequence shown here is derived from an EMBL/GenBank/DDBJ whole genome shotgun (WGS) entry which is preliminary data.</text>
</comment>
<dbReference type="Proteomes" id="UP000777482">
    <property type="component" value="Unassembled WGS sequence"/>
</dbReference>
<keyword evidence="3" id="KW-1185">Reference proteome</keyword>
<sequence length="734" mass="77494">MATPEMSESAPGPASDAQRALQHHSTPERSHESSGSGVSVIYHPSENGSSFESTFEALRISGDHEPDSSIEFILTPPRAPNVPALVVVDDSIIVSPLLDPVTHMPCASPDDAQRRDASSEETTQRTPRPTVLNPLVPPFRAVPIPTADEARPLTGHVILARFHNIIKDGKNMIGELRLDAKVALADLGLKPIPSLHGSALLPYARNPSGVDSFRFSVEEDEEAFSPVEEGVSARPRPGPLPLPGNARYTYAGRLAQQRNSSAPAALGGSANATDATSRGTPQKSATKSPRRRGQGTAAVQQPVLAPEPGSTSHAPKESIGSEDGAAAQSAHEAAILEQRRRSFLQHAQQVQLAQQAQLESLRAQLASTLNLYTAPSPQPFQAGRIAAPSPGLPFSPAHSPQPNSPSFTSPMLFSPPTADVAHFQNVVMGPGGHVRVVDPLELAGLSAHQPAPSTLYQRASVSSPLTDTSSSAWGSAPEASSQSAQVVDQSSSQRGASADKQKSGGRRRAHGRNKNDIGTAKKVLPEQARRKSTTPSFPLRDQERRSSIPPSSKVLPASPTQKRTVPRDDSEQVAKSTEGAVAATNPPDSSDLPRADVGKGASRVKARRAFTEIGNQAADEKQPTADSVKQRRASEPALSASADAIPTLPEPAKHSKQLKKGESQGRSDLDRASMPETSHLSPGRDFSDATCPPSPSTSTTSSSTPVPKASKGKRRWKRRGKKQSAPSPAGETEA</sequence>
<feature type="compositionally biased region" description="Polar residues" evidence="1">
    <location>
        <begin position="398"/>
        <end position="411"/>
    </location>
</feature>
<reference evidence="2 3" key="1">
    <citation type="submission" date="2020-11" db="EMBL/GenBank/DDBJ databases">
        <title>Kefir isolates.</title>
        <authorList>
            <person name="Marcisauskas S."/>
            <person name="Kim Y."/>
            <person name="Blasche S."/>
        </authorList>
    </citation>
    <scope>NUCLEOTIDE SEQUENCE [LARGE SCALE GENOMIC DNA]</scope>
    <source>
        <strain evidence="2 3">KR</strain>
    </source>
</reference>
<feature type="region of interest" description="Disordered" evidence="1">
    <location>
        <begin position="380"/>
        <end position="412"/>
    </location>
</feature>
<feature type="compositionally biased region" description="Low complexity" evidence="1">
    <location>
        <begin position="460"/>
        <end position="471"/>
    </location>
</feature>
<feature type="compositionally biased region" description="Polar residues" evidence="1">
    <location>
        <begin position="270"/>
        <end position="287"/>
    </location>
</feature>
<feature type="compositionally biased region" description="Basic residues" evidence="1">
    <location>
        <begin position="503"/>
        <end position="512"/>
    </location>
</feature>
<feature type="region of interest" description="Disordered" evidence="1">
    <location>
        <begin position="1"/>
        <end position="45"/>
    </location>
</feature>
<dbReference type="AlphaFoldDB" id="A0A9P6VUJ0"/>
<feature type="compositionally biased region" description="Low complexity" evidence="1">
    <location>
        <begin position="696"/>
        <end position="705"/>
    </location>
</feature>
<dbReference type="OrthoDB" id="2525851at2759"/>
<feature type="compositionally biased region" description="Low complexity" evidence="1">
    <location>
        <begin position="479"/>
        <end position="493"/>
    </location>
</feature>